<sequence length="211" mass="23020">MSSSSSVFGSDGVSYFSSTSDQAAERVVEEIDRNIHSASSTSVSIARNKASILSLLGVVRHVDPILEASRAEPQKKSKKRERSGQGFHSPPRCHRHGVGGSSQPLSESLFGPSMRFSEYVSFNLSGPERQMIQSALDTNTALLAQVKEILDVHSPCDAKKEALKDEIAAMVVEKLSMQIEIDNLKREIPYDEEGEGDVANAEEIIIDISMI</sequence>
<name>A0AAN9LU63_PHACN</name>
<protein>
    <submittedName>
        <fullName evidence="2">Uncharacterized protein</fullName>
    </submittedName>
</protein>
<comment type="caution">
    <text evidence="2">The sequence shown here is derived from an EMBL/GenBank/DDBJ whole genome shotgun (WGS) entry which is preliminary data.</text>
</comment>
<feature type="region of interest" description="Disordered" evidence="1">
    <location>
        <begin position="67"/>
        <end position="105"/>
    </location>
</feature>
<accession>A0AAN9LU63</accession>
<dbReference type="EMBL" id="JAYMYR010000009">
    <property type="protein sequence ID" value="KAK7342430.1"/>
    <property type="molecule type" value="Genomic_DNA"/>
</dbReference>
<keyword evidence="3" id="KW-1185">Reference proteome</keyword>
<reference evidence="2 3" key="1">
    <citation type="submission" date="2024-01" db="EMBL/GenBank/DDBJ databases">
        <title>The genomes of 5 underutilized Papilionoideae crops provide insights into root nodulation and disease resistanc.</title>
        <authorList>
            <person name="Jiang F."/>
        </authorList>
    </citation>
    <scope>NUCLEOTIDE SEQUENCE [LARGE SCALE GENOMIC DNA]</scope>
    <source>
        <strain evidence="2">JINMINGXINNONG_FW02</strain>
        <tissue evidence="2">Leaves</tissue>
    </source>
</reference>
<evidence type="ECO:0000256" key="1">
    <source>
        <dbReference type="SAM" id="MobiDB-lite"/>
    </source>
</evidence>
<dbReference type="Proteomes" id="UP001374584">
    <property type="component" value="Unassembled WGS sequence"/>
</dbReference>
<evidence type="ECO:0000313" key="3">
    <source>
        <dbReference type="Proteomes" id="UP001374584"/>
    </source>
</evidence>
<organism evidence="2 3">
    <name type="scientific">Phaseolus coccineus</name>
    <name type="common">Scarlet runner bean</name>
    <name type="synonym">Phaseolus multiflorus</name>
    <dbReference type="NCBI Taxonomy" id="3886"/>
    <lineage>
        <taxon>Eukaryota</taxon>
        <taxon>Viridiplantae</taxon>
        <taxon>Streptophyta</taxon>
        <taxon>Embryophyta</taxon>
        <taxon>Tracheophyta</taxon>
        <taxon>Spermatophyta</taxon>
        <taxon>Magnoliopsida</taxon>
        <taxon>eudicotyledons</taxon>
        <taxon>Gunneridae</taxon>
        <taxon>Pentapetalae</taxon>
        <taxon>rosids</taxon>
        <taxon>fabids</taxon>
        <taxon>Fabales</taxon>
        <taxon>Fabaceae</taxon>
        <taxon>Papilionoideae</taxon>
        <taxon>50 kb inversion clade</taxon>
        <taxon>NPAAA clade</taxon>
        <taxon>indigoferoid/millettioid clade</taxon>
        <taxon>Phaseoleae</taxon>
        <taxon>Phaseolus</taxon>
    </lineage>
</organism>
<dbReference type="AlphaFoldDB" id="A0AAN9LU63"/>
<evidence type="ECO:0000313" key="2">
    <source>
        <dbReference type="EMBL" id="KAK7342430.1"/>
    </source>
</evidence>
<proteinExistence type="predicted"/>
<gene>
    <name evidence="2" type="ORF">VNO80_25382</name>
</gene>